<proteinExistence type="predicted"/>
<gene>
    <name evidence="1" type="ORF">IMCC3317_43660</name>
</gene>
<sequence length="318" mass="37683">MNSPKKILIIAPFAFGYTAHIQKALQQYKTIDAEILYLDQPAFSYKNTFHKAQNFFSKLFLGKNLKKTFVTDRIKKSIEKLGKQDEIFIIRPDILSDDLLNFIKSFTNKFIAYYYDSTRRFPRKVDLIPMFDKIYSYDRLDVSTYNLSFLTNYIFEESNHVKYDYQFFNISTNDYRFPLLENLANYLKQHKWTYNIQVYNGSEMPAEHVEIITTQKSILEVSELIQKAKIIVEIQRTEQVGLSFRIFEALGHRKKLITTNKDIVNYDFYHSQNILVVDENNIEIPEDFVTSPYMEIDETILSNYKIENWVKPIFGVAK</sequence>
<dbReference type="OrthoDB" id="3251881at2"/>
<dbReference type="Proteomes" id="UP000464657">
    <property type="component" value="Chromosome"/>
</dbReference>
<name>A0A7L4ZS45_9FLAO</name>
<accession>A0A7L4ZS45</accession>
<dbReference type="RefSeq" id="WP_160131480.1">
    <property type="nucleotide sequence ID" value="NZ_CP019288.1"/>
</dbReference>
<evidence type="ECO:0000313" key="2">
    <source>
        <dbReference type="Proteomes" id="UP000464657"/>
    </source>
</evidence>
<keyword evidence="2" id="KW-1185">Reference proteome</keyword>
<dbReference type="AlphaFoldDB" id="A0A7L4ZS45"/>
<protein>
    <recommendedName>
        <fullName evidence="3">Lipopolysaccharide core biosynthesis protein RfaS</fullName>
    </recommendedName>
</protein>
<dbReference type="EMBL" id="CP019288">
    <property type="protein sequence ID" value="QHI38966.1"/>
    <property type="molecule type" value="Genomic_DNA"/>
</dbReference>
<evidence type="ECO:0008006" key="3">
    <source>
        <dbReference type="Google" id="ProtNLM"/>
    </source>
</evidence>
<reference evidence="1 2" key="1">
    <citation type="journal article" date="2013" name="Int. J. Syst. Evol. Microbiol.">
        <title>Kordia antarctica sp. nov., isolated from Antarctic seawater.</title>
        <authorList>
            <person name="Baek K."/>
            <person name="Choi A."/>
            <person name="Kang I."/>
            <person name="Lee K."/>
            <person name="Cho J.C."/>
        </authorList>
    </citation>
    <scope>NUCLEOTIDE SEQUENCE [LARGE SCALE GENOMIC DNA]</scope>
    <source>
        <strain evidence="1 2">IMCC3317</strain>
    </source>
</reference>
<evidence type="ECO:0000313" key="1">
    <source>
        <dbReference type="EMBL" id="QHI38966.1"/>
    </source>
</evidence>
<dbReference type="KEGG" id="kan:IMCC3317_43660"/>
<organism evidence="1 2">
    <name type="scientific">Kordia antarctica</name>
    <dbReference type="NCBI Taxonomy" id="1218801"/>
    <lineage>
        <taxon>Bacteria</taxon>
        <taxon>Pseudomonadati</taxon>
        <taxon>Bacteroidota</taxon>
        <taxon>Flavobacteriia</taxon>
        <taxon>Flavobacteriales</taxon>
        <taxon>Flavobacteriaceae</taxon>
        <taxon>Kordia</taxon>
    </lineage>
</organism>